<evidence type="ECO:0000256" key="3">
    <source>
        <dbReference type="ARBA" id="ARBA00022448"/>
    </source>
</evidence>
<feature type="chain" id="PRO_5046082818" evidence="8">
    <location>
        <begin position="20"/>
        <end position="111"/>
    </location>
</feature>
<evidence type="ECO:0000256" key="7">
    <source>
        <dbReference type="ARBA" id="ARBA00023008"/>
    </source>
</evidence>
<dbReference type="Pfam" id="PF00127">
    <property type="entry name" value="Copper-bind"/>
    <property type="match status" value="1"/>
</dbReference>
<proteinExistence type="predicted"/>
<evidence type="ECO:0000313" key="10">
    <source>
        <dbReference type="EMBL" id="MEV0706344.1"/>
    </source>
</evidence>
<dbReference type="InterPro" id="IPR002386">
    <property type="entry name" value="Amicyanin/Pseudoazurin"/>
</dbReference>
<evidence type="ECO:0000256" key="2">
    <source>
        <dbReference type="ARBA" id="ARBA00004418"/>
    </source>
</evidence>
<feature type="signal peptide" evidence="8">
    <location>
        <begin position="1"/>
        <end position="19"/>
    </location>
</feature>
<reference evidence="10 11" key="1">
    <citation type="submission" date="2024-06" db="EMBL/GenBank/DDBJ databases">
        <title>The Natural Products Discovery Center: Release of the First 8490 Sequenced Strains for Exploring Actinobacteria Biosynthetic Diversity.</title>
        <authorList>
            <person name="Kalkreuter E."/>
            <person name="Kautsar S.A."/>
            <person name="Yang D."/>
            <person name="Bader C.D."/>
            <person name="Teijaro C.N."/>
            <person name="Fluegel L."/>
            <person name="Davis C.M."/>
            <person name="Simpson J.R."/>
            <person name="Lauterbach L."/>
            <person name="Steele A.D."/>
            <person name="Gui C."/>
            <person name="Meng S."/>
            <person name="Li G."/>
            <person name="Viehrig K."/>
            <person name="Ye F."/>
            <person name="Su P."/>
            <person name="Kiefer A.F."/>
            <person name="Nichols A."/>
            <person name="Cepeda A.J."/>
            <person name="Yan W."/>
            <person name="Fan B."/>
            <person name="Jiang Y."/>
            <person name="Adhikari A."/>
            <person name="Zheng C.-J."/>
            <person name="Schuster L."/>
            <person name="Cowan T.M."/>
            <person name="Smanski M.J."/>
            <person name="Chevrette M.G."/>
            <person name="De Carvalho L.P.S."/>
            <person name="Shen B."/>
        </authorList>
    </citation>
    <scope>NUCLEOTIDE SEQUENCE [LARGE SCALE GENOMIC DNA]</scope>
    <source>
        <strain evidence="10 11">NPDC050403</strain>
    </source>
</reference>
<evidence type="ECO:0000256" key="1">
    <source>
        <dbReference type="ARBA" id="ARBA00001935"/>
    </source>
</evidence>
<keyword evidence="8" id="KW-0732">Signal</keyword>
<dbReference type="InterPro" id="IPR000923">
    <property type="entry name" value="BlueCu_1"/>
</dbReference>
<dbReference type="Proteomes" id="UP001551695">
    <property type="component" value="Unassembled WGS sequence"/>
</dbReference>
<keyword evidence="3" id="KW-0813">Transport</keyword>
<dbReference type="PANTHER" id="PTHR36507:SF1">
    <property type="entry name" value="BLL1555 PROTEIN"/>
    <property type="match status" value="1"/>
</dbReference>
<protein>
    <submittedName>
        <fullName evidence="10">Cupredoxin family copper-binding protein</fullName>
    </submittedName>
</protein>
<feature type="domain" description="Blue (type 1) copper" evidence="9">
    <location>
        <begin position="33"/>
        <end position="110"/>
    </location>
</feature>
<accession>A0ABV3FLQ3</accession>
<evidence type="ECO:0000313" key="11">
    <source>
        <dbReference type="Proteomes" id="UP001551695"/>
    </source>
</evidence>
<dbReference type="RefSeq" id="WP_357779522.1">
    <property type="nucleotide sequence ID" value="NZ_JBFAKC010000001.1"/>
</dbReference>
<dbReference type="PROSITE" id="PS51257">
    <property type="entry name" value="PROKAR_LIPOPROTEIN"/>
    <property type="match status" value="1"/>
</dbReference>
<name>A0ABV3FLQ3_9NOCA</name>
<evidence type="ECO:0000256" key="6">
    <source>
        <dbReference type="ARBA" id="ARBA00022982"/>
    </source>
</evidence>
<dbReference type="Gene3D" id="2.60.40.420">
    <property type="entry name" value="Cupredoxins - blue copper proteins"/>
    <property type="match status" value="1"/>
</dbReference>
<organism evidence="10 11">
    <name type="scientific">Nocardia aurea</name>
    <dbReference type="NCBI Taxonomy" id="2144174"/>
    <lineage>
        <taxon>Bacteria</taxon>
        <taxon>Bacillati</taxon>
        <taxon>Actinomycetota</taxon>
        <taxon>Actinomycetes</taxon>
        <taxon>Mycobacteriales</taxon>
        <taxon>Nocardiaceae</taxon>
        <taxon>Nocardia</taxon>
    </lineage>
</organism>
<comment type="subcellular location">
    <subcellularLocation>
        <location evidence="2">Periplasm</location>
    </subcellularLocation>
</comment>
<sequence>MRKLLVLIAALSAVLGLSACGGDSGGDAPAATIRVQNMSYSPASITIEKGQTVEWIFDDSGLPHDVVDDDGKFRSDLLTTGSFSHTFTEAGTFTYHCTPHTMMLGTVVVEG</sequence>
<dbReference type="SUPFAM" id="SSF49503">
    <property type="entry name" value="Cupredoxins"/>
    <property type="match status" value="1"/>
</dbReference>
<dbReference type="InterPro" id="IPR052721">
    <property type="entry name" value="ET_Amicyanin"/>
</dbReference>
<dbReference type="PRINTS" id="PR00155">
    <property type="entry name" value="AMICYANIN"/>
</dbReference>
<evidence type="ECO:0000259" key="9">
    <source>
        <dbReference type="Pfam" id="PF00127"/>
    </source>
</evidence>
<dbReference type="PANTHER" id="PTHR36507">
    <property type="entry name" value="BLL1555 PROTEIN"/>
    <property type="match status" value="1"/>
</dbReference>
<evidence type="ECO:0000256" key="8">
    <source>
        <dbReference type="SAM" id="SignalP"/>
    </source>
</evidence>
<keyword evidence="4" id="KW-0479">Metal-binding</keyword>
<dbReference type="InterPro" id="IPR035668">
    <property type="entry name" value="Amicyanin"/>
</dbReference>
<keyword evidence="11" id="KW-1185">Reference proteome</keyword>
<dbReference type="CDD" id="cd13921">
    <property type="entry name" value="Amicyanin"/>
    <property type="match status" value="1"/>
</dbReference>
<keyword evidence="7" id="KW-0186">Copper</keyword>
<gene>
    <name evidence="10" type="ORF">AB0I48_02145</name>
</gene>
<comment type="cofactor">
    <cofactor evidence="1">
        <name>Cu cation</name>
        <dbReference type="ChEBI" id="CHEBI:23378"/>
    </cofactor>
</comment>
<keyword evidence="5" id="KW-0574">Periplasm</keyword>
<comment type="caution">
    <text evidence="10">The sequence shown here is derived from an EMBL/GenBank/DDBJ whole genome shotgun (WGS) entry which is preliminary data.</text>
</comment>
<dbReference type="InterPro" id="IPR008972">
    <property type="entry name" value="Cupredoxin"/>
</dbReference>
<evidence type="ECO:0000256" key="4">
    <source>
        <dbReference type="ARBA" id="ARBA00022723"/>
    </source>
</evidence>
<keyword evidence="6" id="KW-0249">Electron transport</keyword>
<dbReference type="EMBL" id="JBFAKC010000001">
    <property type="protein sequence ID" value="MEV0706344.1"/>
    <property type="molecule type" value="Genomic_DNA"/>
</dbReference>
<evidence type="ECO:0000256" key="5">
    <source>
        <dbReference type="ARBA" id="ARBA00022764"/>
    </source>
</evidence>